<dbReference type="CDD" id="cd04449">
    <property type="entry name" value="DEP_DEPDC5-like"/>
    <property type="match status" value="1"/>
</dbReference>
<dbReference type="InterPro" id="IPR036388">
    <property type="entry name" value="WH-like_DNA-bd_sf"/>
</dbReference>
<dbReference type="PANTHER" id="PTHR13179">
    <property type="entry name" value="DEP DOMAIN CONTAINING PROTEIN 5"/>
    <property type="match status" value="1"/>
</dbReference>
<dbReference type="EMBL" id="CP115611">
    <property type="protein sequence ID" value="WBW71778.1"/>
    <property type="molecule type" value="Genomic_DNA"/>
</dbReference>
<evidence type="ECO:0000256" key="7">
    <source>
        <dbReference type="SAM" id="MobiDB-lite"/>
    </source>
</evidence>
<dbReference type="InterPro" id="IPR057068">
    <property type="entry name" value="IML1_N_fung"/>
</dbReference>
<feature type="region of interest" description="Disordered" evidence="7">
    <location>
        <begin position="718"/>
        <end position="748"/>
    </location>
</feature>
<keyword evidence="6" id="KW-0472">Membrane</keyword>
<name>A0AAF0AUW4_9SCHI</name>
<keyword evidence="5" id="KW-0926">Vacuole</keyword>
<feature type="compositionally biased region" description="Polar residues" evidence="7">
    <location>
        <begin position="594"/>
        <end position="604"/>
    </location>
</feature>
<dbReference type="GO" id="GO:1990130">
    <property type="term" value="C:GATOR1 complex"/>
    <property type="evidence" value="ECO:0007669"/>
    <property type="project" value="TreeGrafter"/>
</dbReference>
<keyword evidence="10" id="KW-1185">Reference proteome</keyword>
<dbReference type="Proteomes" id="UP001212411">
    <property type="component" value="Chromosome 1"/>
</dbReference>
<dbReference type="GO" id="GO:0010508">
    <property type="term" value="P:positive regulation of autophagy"/>
    <property type="evidence" value="ECO:0007669"/>
    <property type="project" value="TreeGrafter"/>
</dbReference>
<dbReference type="Pfam" id="PF00610">
    <property type="entry name" value="DEP"/>
    <property type="match status" value="1"/>
</dbReference>
<dbReference type="InterPro" id="IPR045838">
    <property type="entry name" value="DEPDC5_CTD"/>
</dbReference>
<feature type="domain" description="DEP" evidence="8">
    <location>
        <begin position="1101"/>
        <end position="1176"/>
    </location>
</feature>
<evidence type="ECO:0000259" key="8">
    <source>
        <dbReference type="PROSITE" id="PS50186"/>
    </source>
</evidence>
<evidence type="ECO:0000256" key="4">
    <source>
        <dbReference type="ARBA" id="ARBA00021881"/>
    </source>
</evidence>
<evidence type="ECO:0000256" key="6">
    <source>
        <dbReference type="ARBA" id="ARBA00023136"/>
    </source>
</evidence>
<dbReference type="Pfam" id="PF19418">
    <property type="entry name" value="DEPDC5_CTD"/>
    <property type="match status" value="1"/>
</dbReference>
<feature type="region of interest" description="Disordered" evidence="7">
    <location>
        <begin position="568"/>
        <end position="665"/>
    </location>
</feature>
<evidence type="ECO:0000256" key="2">
    <source>
        <dbReference type="ARBA" id="ARBA00005643"/>
    </source>
</evidence>
<dbReference type="SMART" id="SM00049">
    <property type="entry name" value="DEP"/>
    <property type="match status" value="1"/>
</dbReference>
<feature type="compositionally biased region" description="Polar residues" evidence="7">
    <location>
        <begin position="735"/>
        <end position="748"/>
    </location>
</feature>
<dbReference type="GO" id="GO:1904262">
    <property type="term" value="P:negative regulation of TORC1 signaling"/>
    <property type="evidence" value="ECO:0007669"/>
    <property type="project" value="TreeGrafter"/>
</dbReference>
<dbReference type="KEGG" id="som:SOMG_00514"/>
<dbReference type="Pfam" id="PF12257">
    <property type="entry name" value="IML1"/>
    <property type="match status" value="1"/>
</dbReference>
<dbReference type="InterPro" id="IPR027244">
    <property type="entry name" value="IML1"/>
</dbReference>
<dbReference type="RefSeq" id="XP_056036021.1">
    <property type="nucleotide sequence ID" value="XM_056179308.1"/>
</dbReference>
<dbReference type="InterPro" id="IPR048255">
    <property type="entry name" value="IML1_N"/>
</dbReference>
<dbReference type="InterPro" id="IPR036390">
    <property type="entry name" value="WH_DNA-bd_sf"/>
</dbReference>
<protein>
    <recommendedName>
        <fullName evidence="3">Vacuolar membrane-associated protein IML1</fullName>
    </recommendedName>
    <alternativeName>
        <fullName evidence="4">Vacuolar membrane-associated protein iml1</fullName>
    </alternativeName>
</protein>
<dbReference type="GO" id="GO:0005096">
    <property type="term" value="F:GTPase activator activity"/>
    <property type="evidence" value="ECO:0007669"/>
    <property type="project" value="InterPro"/>
</dbReference>
<organism evidence="9 10">
    <name type="scientific">Schizosaccharomyces osmophilus</name>
    <dbReference type="NCBI Taxonomy" id="2545709"/>
    <lineage>
        <taxon>Eukaryota</taxon>
        <taxon>Fungi</taxon>
        <taxon>Dikarya</taxon>
        <taxon>Ascomycota</taxon>
        <taxon>Taphrinomycotina</taxon>
        <taxon>Schizosaccharomycetes</taxon>
        <taxon>Schizosaccharomycetales</taxon>
        <taxon>Schizosaccharomycetaceae</taxon>
        <taxon>Schizosaccharomyces</taxon>
    </lineage>
</organism>
<evidence type="ECO:0000313" key="9">
    <source>
        <dbReference type="EMBL" id="WBW71778.1"/>
    </source>
</evidence>
<evidence type="ECO:0000313" key="10">
    <source>
        <dbReference type="Proteomes" id="UP001212411"/>
    </source>
</evidence>
<feature type="compositionally biased region" description="Polar residues" evidence="7">
    <location>
        <begin position="646"/>
        <end position="665"/>
    </location>
</feature>
<evidence type="ECO:0000256" key="1">
    <source>
        <dbReference type="ARBA" id="ARBA00004148"/>
    </source>
</evidence>
<dbReference type="GO" id="GO:0035556">
    <property type="term" value="P:intracellular signal transduction"/>
    <property type="evidence" value="ECO:0007669"/>
    <property type="project" value="InterPro"/>
</dbReference>
<evidence type="ECO:0000256" key="3">
    <source>
        <dbReference type="ARBA" id="ARBA00018529"/>
    </source>
</evidence>
<dbReference type="PANTHER" id="PTHR13179:SF8">
    <property type="entry name" value="GATOR COMPLEX PROTEIN DEPDC5"/>
    <property type="match status" value="1"/>
</dbReference>
<dbReference type="GeneID" id="80873997"/>
<feature type="compositionally biased region" description="Basic and acidic residues" evidence="7">
    <location>
        <begin position="605"/>
        <end position="627"/>
    </location>
</feature>
<dbReference type="GO" id="GO:0005774">
    <property type="term" value="C:vacuolar membrane"/>
    <property type="evidence" value="ECO:0007669"/>
    <property type="project" value="UniProtKB-SubCell"/>
</dbReference>
<dbReference type="Gene3D" id="1.10.10.10">
    <property type="entry name" value="Winged helix-like DNA-binding domain superfamily/Winged helix DNA-binding domain"/>
    <property type="match status" value="1"/>
</dbReference>
<dbReference type="InterPro" id="IPR000591">
    <property type="entry name" value="DEP_dom"/>
</dbReference>
<gene>
    <name evidence="9" type="primary">iml1</name>
    <name evidence="9" type="ORF">SOMG_00514</name>
</gene>
<dbReference type="Pfam" id="PF24438">
    <property type="entry name" value="IML1_N_fung"/>
    <property type="match status" value="1"/>
</dbReference>
<dbReference type="SUPFAM" id="SSF46785">
    <property type="entry name" value="Winged helix' DNA-binding domain"/>
    <property type="match status" value="1"/>
</dbReference>
<sequence>MSCTLNLWTHDSTLASHSAIINYDLVPGAKLGDVFEVNVAHSDEYGSEHDDLSPLSRSRIRRTQEPIYLKPFPLSGELKKKHPNLQLSVKHELSTLLGSHSREPVSVKPCPDKTMIEADHVVIFFRDQFISRSDMWRLSRTLCDTCVYQKQRVYFLGNVQGEIGFIWKNGKKCKSAYFTESTRPIFRSESAKFLIFIQMSEEMWHFEEDGELNYNKAIDGFLPDLFSLWRDLGAHHLISIILFTRVEYGNHGSMCVWRPDNTGLNQRMKQQTQSSADDSEEGGPYKDFFKVVVDNVSSRDWQPTLANLKVELAKFKENVLVQKTINEFGNEVDYVCGRMTASQEGNFLEVINMAVYQFQSDYIDRDLSRTGTSIIIVTPGSGLFEVDEKMLHLTSKSLLNTVVGMDIVSLGKVPLYLTPVLRYKNPSKSTKKYQLLVPKFSESLPGSTGDIPESFTSSVSNYSVGSFLKNIRTSSDWLYTFPIGCNISFYSTTEMRSLRSPWENLMREYQFEPTAKMHELQMMGVLEAESAKISIPLLQSDPSLAGGNVFEEEAQEEYDAKQFVSNHLLKPSETNRQPLYRSATLSPGKESIQDTRFPNLSSITSRDHLRNPNEKDIDFKSRQKDALRPNTMSSLSEKLRESSKKNVNIPSSRASSKMKTPSTRSSSLNLKGFLVQPAAATTSINPLGTKEVISKPFPVELPSAESTARINQSMASSITRPSSHLRPNNLEPANLSPTKGLTSENTSHTPWKIIDNPFKLKQTTADNDPVSLRWEHLYMNQQDVRRFNWLSMCTPGALPLTFSYFPSLEELNDNFEEYTYTVGIDPEITDMNQQDLLTEMICQRLSRGYQIVVNPVTSIYLNEPSSSVIKENTHNFNTFMSTANEVGSNTVYLALGDSQFHCLSCDSVGYNIEVKRYVKKVSGHGKMKYDYYIWSKNTHDYVPSSITFNANDTANYNWNYVDQLISGFETYLPDSVKYWRARFVLIPTGNFSPNVIQKFQTLEQDSYTEEELRVEGVYKLCEILRRGEFDPMNENSKKTPQVTSANSLGIKFTTLSLRDYINSELEAITNDSNRNGKSLLMPNKHLTTGIDNYTLAKEMQGLNGLKIDDITWHYRVYENCFLGSEFVSWIVNTFIEINTREEALSFGNKLLENGLIEHIRKKHPLLDGHYVYRLSSEFNTKPMSTRPYRSWFNRKKENHSKDSNNQNSFKEGPLRIELSRQILFDADPERRHGRSEMVTLHYDLLHNPNTCFHLRIEWLLATASVIENMLQSWSRILERYGLALVEAPIHEVSAVAELNPFNQVSVIKLGVEPPPLPEYVSYPANHNYPKKWWCIQILKYFDFILDSEESNVFPQMVTAVYSWGKPSFRYVQYIHKTGSVLVQIDDNLQFLWLPNLLHNSKAGKTNFNKSNKGQNVSLKKTAEELKHSFKNFCNNCEELNRFYYTVANSKEDRRSIASVSSILSGDENDPNVLH</sequence>
<comment type="subcellular location">
    <subcellularLocation>
        <location evidence="1">Vacuole membrane</location>
        <topology evidence="1">Peripheral membrane protein</topology>
    </subcellularLocation>
</comment>
<dbReference type="PROSITE" id="PS50186">
    <property type="entry name" value="DEP"/>
    <property type="match status" value="1"/>
</dbReference>
<reference evidence="9 10" key="1">
    <citation type="journal article" date="2023" name="G3 (Bethesda)">
        <title>A high-quality reference genome for the fission yeast Schizosaccharomyces osmophilus.</title>
        <authorList>
            <person name="Jia G.S."/>
            <person name="Zhang W.C."/>
            <person name="Liang Y."/>
            <person name="Liu X.H."/>
            <person name="Rhind N."/>
            <person name="Pidoux A."/>
            <person name="Brysch-Herzberg M."/>
            <person name="Du L.L."/>
        </authorList>
    </citation>
    <scope>NUCLEOTIDE SEQUENCE [LARGE SCALE GENOMIC DNA]</scope>
    <source>
        <strain evidence="9 10">CBS 15793</strain>
    </source>
</reference>
<evidence type="ECO:0000256" key="5">
    <source>
        <dbReference type="ARBA" id="ARBA00022554"/>
    </source>
</evidence>
<comment type="similarity">
    <text evidence="2">Belongs to the IML1 family.</text>
</comment>
<proteinExistence type="inferred from homology"/>
<accession>A0AAF0AUW4</accession>